<protein>
    <submittedName>
        <fullName evidence="17">NADH/Ubiquinone/plastoquinone (Complex I)</fullName>
    </submittedName>
</protein>
<evidence type="ECO:0000259" key="13">
    <source>
        <dbReference type="Pfam" id="PF00662"/>
    </source>
</evidence>
<feature type="transmembrane region" description="Helical" evidence="11">
    <location>
        <begin position="322"/>
        <end position="340"/>
    </location>
</feature>
<dbReference type="InterPro" id="IPR046806">
    <property type="entry name" value="MrpA_C/MbhE"/>
</dbReference>
<dbReference type="InterPro" id="IPR001750">
    <property type="entry name" value="ND/Mrp_TM"/>
</dbReference>
<feature type="transmembrane region" description="Helical" evidence="11">
    <location>
        <begin position="103"/>
        <end position="121"/>
    </location>
</feature>
<evidence type="ECO:0000313" key="17">
    <source>
        <dbReference type="EMBL" id="ACZ00152.1"/>
    </source>
</evidence>
<dbReference type="eggNOG" id="COG2111">
    <property type="taxonomic scope" value="Bacteria"/>
</dbReference>
<dbReference type="GO" id="GO:0015297">
    <property type="term" value="F:antiporter activity"/>
    <property type="evidence" value="ECO:0007669"/>
    <property type="project" value="UniProtKB-KW"/>
</dbReference>
<dbReference type="RefSeq" id="WP_012854933.1">
    <property type="nucleotide sequence ID" value="NC_013510.1"/>
</dbReference>
<feature type="transmembrane region" description="Helical" evidence="11">
    <location>
        <begin position="549"/>
        <end position="570"/>
    </location>
</feature>
<feature type="domain" description="MrpA C-terminal/MbhE" evidence="16">
    <location>
        <begin position="787"/>
        <end position="862"/>
    </location>
</feature>
<keyword evidence="4" id="KW-1003">Cell membrane</keyword>
<evidence type="ECO:0000256" key="10">
    <source>
        <dbReference type="SAM" id="MobiDB-lite"/>
    </source>
</evidence>
<dbReference type="HOGENOM" id="CLU_007100_2_0_11"/>
<dbReference type="PANTHER" id="PTHR43373">
    <property type="entry name" value="NA(+)/H(+) ANTIPORTER SUBUNIT"/>
    <property type="match status" value="1"/>
</dbReference>
<dbReference type="EMBL" id="CP001738">
    <property type="protein sequence ID" value="ACZ00152.1"/>
    <property type="molecule type" value="Genomic_DNA"/>
</dbReference>
<feature type="region of interest" description="Disordered" evidence="10">
    <location>
        <begin position="449"/>
        <end position="543"/>
    </location>
</feature>
<evidence type="ECO:0000259" key="14">
    <source>
        <dbReference type="Pfam" id="PF04039"/>
    </source>
</evidence>
<feature type="transmembrane region" description="Helical" evidence="11">
    <location>
        <begin position="848"/>
        <end position="866"/>
    </location>
</feature>
<evidence type="ECO:0000256" key="7">
    <source>
        <dbReference type="ARBA" id="ARBA00023065"/>
    </source>
</evidence>
<comment type="subcellular location">
    <subcellularLocation>
        <location evidence="1">Cell membrane</location>
        <topology evidence="1">Multi-pass membrane protein</topology>
    </subcellularLocation>
    <subcellularLocation>
        <location evidence="9">Membrane</location>
        <topology evidence="9">Multi-pass membrane protein</topology>
    </subcellularLocation>
</comment>
<evidence type="ECO:0000259" key="12">
    <source>
        <dbReference type="Pfam" id="PF00361"/>
    </source>
</evidence>
<dbReference type="Pfam" id="PF13244">
    <property type="entry name" value="MbhD"/>
    <property type="match status" value="1"/>
</dbReference>
<feature type="transmembrane region" description="Helical" evidence="11">
    <location>
        <begin position="1006"/>
        <end position="1025"/>
    </location>
</feature>
<dbReference type="Pfam" id="PF00361">
    <property type="entry name" value="Proton_antipo_M"/>
    <property type="match status" value="1"/>
</dbReference>
<keyword evidence="17" id="KW-0830">Ubiquinone</keyword>
<feature type="compositionally biased region" description="Basic and acidic residues" evidence="10">
    <location>
        <begin position="498"/>
        <end position="508"/>
    </location>
</feature>
<evidence type="ECO:0000256" key="5">
    <source>
        <dbReference type="ARBA" id="ARBA00022692"/>
    </source>
</evidence>
<dbReference type="Pfam" id="PF20501">
    <property type="entry name" value="MbhE"/>
    <property type="match status" value="1"/>
</dbReference>
<feature type="transmembrane region" description="Helical" evidence="11">
    <location>
        <begin position="74"/>
        <end position="96"/>
    </location>
</feature>
<feature type="transmembrane region" description="Helical" evidence="11">
    <location>
        <begin position="659"/>
        <end position="680"/>
    </location>
</feature>
<feature type="transmembrane region" description="Helical" evidence="11">
    <location>
        <begin position="724"/>
        <end position="743"/>
    </location>
</feature>
<feature type="transmembrane region" description="Helical" evidence="11">
    <location>
        <begin position="263"/>
        <end position="285"/>
    </location>
</feature>
<dbReference type="Proteomes" id="UP000001918">
    <property type="component" value="Chromosome"/>
</dbReference>
<feature type="transmembrane region" description="Helical" evidence="11">
    <location>
        <begin position="590"/>
        <end position="614"/>
    </location>
</feature>
<feature type="transmembrane region" description="Helical" evidence="11">
    <location>
        <begin position="930"/>
        <end position="949"/>
    </location>
</feature>
<keyword evidence="3" id="KW-0050">Antiport</keyword>
<evidence type="ECO:0000256" key="6">
    <source>
        <dbReference type="ARBA" id="ARBA00022989"/>
    </source>
</evidence>
<keyword evidence="18" id="KW-1185">Reference proteome</keyword>
<feature type="transmembrane region" description="Helical" evidence="11">
    <location>
        <begin position="166"/>
        <end position="191"/>
    </location>
</feature>
<proteinExistence type="predicted"/>
<keyword evidence="6 11" id="KW-1133">Transmembrane helix</keyword>
<evidence type="ECO:0000259" key="15">
    <source>
        <dbReference type="Pfam" id="PF13244"/>
    </source>
</evidence>
<evidence type="ECO:0000313" key="18">
    <source>
        <dbReference type="Proteomes" id="UP000001918"/>
    </source>
</evidence>
<feature type="domain" description="Na+/H+ antiporter MnhB subunit-related protein" evidence="14">
    <location>
        <begin position="900"/>
        <end position="1022"/>
    </location>
</feature>
<evidence type="ECO:0000256" key="3">
    <source>
        <dbReference type="ARBA" id="ARBA00022449"/>
    </source>
</evidence>
<evidence type="ECO:0000256" key="2">
    <source>
        <dbReference type="ARBA" id="ARBA00022448"/>
    </source>
</evidence>
<feature type="transmembrane region" description="Helical" evidence="11">
    <location>
        <begin position="197"/>
        <end position="213"/>
    </location>
</feature>
<feature type="transmembrane region" description="Helical" evidence="11">
    <location>
        <begin position="700"/>
        <end position="717"/>
    </location>
</feature>
<evidence type="ECO:0000256" key="4">
    <source>
        <dbReference type="ARBA" id="ARBA00022475"/>
    </source>
</evidence>
<dbReference type="KEGG" id="tcu:Tcur_4630"/>
<evidence type="ECO:0000256" key="8">
    <source>
        <dbReference type="ARBA" id="ARBA00023136"/>
    </source>
</evidence>
<dbReference type="GO" id="GO:0005886">
    <property type="term" value="C:plasma membrane"/>
    <property type="evidence" value="ECO:0007669"/>
    <property type="project" value="UniProtKB-SubCell"/>
</dbReference>
<evidence type="ECO:0000259" key="16">
    <source>
        <dbReference type="Pfam" id="PF20501"/>
    </source>
</evidence>
<feature type="transmembrane region" description="Helical" evidence="11">
    <location>
        <begin position="361"/>
        <end position="379"/>
    </location>
</feature>
<accession>D1A653</accession>
<dbReference type="PRINTS" id="PR01434">
    <property type="entry name" value="NADHDHGNASE5"/>
</dbReference>
<feature type="transmembrane region" description="Helical" evidence="11">
    <location>
        <begin position="961"/>
        <end position="986"/>
    </location>
</feature>
<feature type="transmembrane region" description="Helical" evidence="11">
    <location>
        <begin position="292"/>
        <end position="310"/>
    </location>
</feature>
<dbReference type="AlphaFoldDB" id="D1A653"/>
<dbReference type="eggNOG" id="COG1009">
    <property type="taxonomic scope" value="Bacteria"/>
</dbReference>
<feature type="domain" description="NADH:quinone oxidoreductase/Mrp antiporter transmembrane" evidence="12">
    <location>
        <begin position="122"/>
        <end position="406"/>
    </location>
</feature>
<feature type="domain" description="NADH-Ubiquinone oxidoreductase (complex I) chain 5 N-terminal" evidence="13">
    <location>
        <begin position="64"/>
        <end position="98"/>
    </location>
</feature>
<reference evidence="17 18" key="1">
    <citation type="journal article" date="2011" name="Stand. Genomic Sci.">
        <title>Complete genome sequence of Thermomonospora curvata type strain (B9).</title>
        <authorList>
            <person name="Chertkov O."/>
            <person name="Sikorski J."/>
            <person name="Nolan M."/>
            <person name="Lapidus A."/>
            <person name="Lucas S."/>
            <person name="Del Rio T.G."/>
            <person name="Tice H."/>
            <person name="Cheng J.F."/>
            <person name="Goodwin L."/>
            <person name="Pitluck S."/>
            <person name="Liolios K."/>
            <person name="Ivanova N."/>
            <person name="Mavromatis K."/>
            <person name="Mikhailova N."/>
            <person name="Ovchinnikova G."/>
            <person name="Pati A."/>
            <person name="Chen A."/>
            <person name="Palaniappan K."/>
            <person name="Djao O.D."/>
            <person name="Land M."/>
            <person name="Hauser L."/>
            <person name="Chang Y.J."/>
            <person name="Jeffries C.D."/>
            <person name="Brettin T."/>
            <person name="Han C."/>
            <person name="Detter J.C."/>
            <person name="Rohde M."/>
            <person name="Goker M."/>
            <person name="Woyke T."/>
            <person name="Bristow J."/>
            <person name="Eisen J.A."/>
            <person name="Markowitz V."/>
            <person name="Hugenholtz P."/>
            <person name="Klenk H.P."/>
            <person name="Kyrpides N.C."/>
        </authorList>
    </citation>
    <scope>NUCLEOTIDE SEQUENCE [LARGE SCALE GENOMIC DNA]</scope>
    <source>
        <strain evidence="18">ATCC 19995 / DSM 43183 / JCM 3096 / KCTC 9072 / NBRC 15933 / NCIMB 10081 / Henssen B9</strain>
    </source>
</reference>
<sequence length="1040" mass="107972">MVTLVAFHAVLALLLPWALRHDRRAMPYVAALAPLATVIWAVRQSGAVAAGEPIAETVDWAAELGLVLQFRLDGLSWVMLLLVGGVGVLVLVYSAWYFPRPPALIISVLVAFAGAMTGLVLADNLLVLYVFWELTTLCSYLLIAADRPEDPEHRRAANQALLITTGFGLVMLAGFVVLGLAAGTYTISVLLADPPEGAAVITALVLILLGAFAKSAQMPLHSWLPAAMVAPTPISAYLHAAAMVQAGVYLVGRLTPGFAGTGVWVPLVVTVGLVSLLAAGWQALWQDDLKRLLAYGTISQLGLLMVLVGAGDRTAALAGDALLLAHGLFKAPMFLAVGVLDRTFGTRRGSRLHGVGPQLPVTALATALAVASMVGLPPFLGFTAKEAALEAFAHGGADLLVLAGVTVGSAFTVAYGIRFLQAAFGGDADEPTGAELKTDTTAVWHALRERARTPRRLGGGPGAPGEAPDEPPSDAPARSRDETPEHPGAGEPPPAAPDRPRDPERSDGGEPPSPTSFRGEGAERPGAGEGSAPPPDRPRSGVGGLPGEAIWPILVPAVAGLLAGLGPGVWHRVIAPYADQMPTTEPGYTLALWHGLGPLALSVLVLALGTWLYLRAPRLRPLRRRLARLPTAEAGYYACLSGLLLGARELTRRIQVGSLPVYLTVIMLTVLALPGVTLVAGLLNGTGPAWSGGRVRLWDHPMQAVLGVLVVTAALAATRVRRRLSAALLLSATGYGVVGLFVLHGAPDLALTALVVETLTLIILVFVLRRLPEWFPPSRRPLGLRAASTAVSAGIGAFAALFLLVAVLSRTARPVGPRYIQAAAEEDAGNVVNAILVDLRALDTLGEITVLAVAAVGVAALVLTGMEDRTPWPAETGERQPGRWLASPSTPLPGVRPVLLAVTARILIPTILVVSVYLLPAGHAEPGGGFVAGLVAGVAFVLRYLAGGVSELAAAMPLNPGVFIGGGLGLAVGSGAAAWLAGGAFLETTVLRADWPLIGHVELPTSLFFDLGVFGLVLGLVLSLIRTLGTSLEEEPGGRR</sequence>
<feature type="transmembrane region" description="Helical" evidence="11">
    <location>
        <begin position="127"/>
        <end position="145"/>
    </location>
</feature>
<feature type="transmembrane region" description="Helical" evidence="11">
    <location>
        <begin position="399"/>
        <end position="417"/>
    </location>
</feature>
<feature type="domain" description="MrpA C-terminal/MbhD" evidence="15">
    <location>
        <begin position="708"/>
        <end position="773"/>
    </location>
</feature>
<dbReference type="InterPro" id="IPR025383">
    <property type="entry name" value="MrpA_C/MbhD"/>
</dbReference>
<feature type="transmembrane region" description="Helical" evidence="11">
    <location>
        <begin position="898"/>
        <end position="918"/>
    </location>
</feature>
<evidence type="ECO:0000256" key="1">
    <source>
        <dbReference type="ARBA" id="ARBA00004651"/>
    </source>
</evidence>
<dbReference type="STRING" id="471852.Tcur_4630"/>
<evidence type="ECO:0000256" key="11">
    <source>
        <dbReference type="SAM" id="Phobius"/>
    </source>
</evidence>
<dbReference type="Pfam" id="PF04039">
    <property type="entry name" value="MnhB"/>
    <property type="match status" value="1"/>
</dbReference>
<dbReference type="GO" id="GO:0006811">
    <property type="term" value="P:monoatomic ion transport"/>
    <property type="evidence" value="ECO:0007669"/>
    <property type="project" value="UniProtKB-KW"/>
</dbReference>
<gene>
    <name evidence="17" type="ordered locus">Tcur_4630</name>
</gene>
<dbReference type="InterPro" id="IPR007182">
    <property type="entry name" value="MnhB"/>
</dbReference>
<feature type="transmembrane region" description="Helical" evidence="11">
    <location>
        <begin position="789"/>
        <end position="809"/>
    </location>
</feature>
<dbReference type="InterPro" id="IPR001516">
    <property type="entry name" value="Proton_antipo_N"/>
</dbReference>
<dbReference type="Pfam" id="PF00662">
    <property type="entry name" value="Proton_antipo_N"/>
    <property type="match status" value="1"/>
</dbReference>
<keyword evidence="7" id="KW-0406">Ion transport</keyword>
<organism evidence="17 18">
    <name type="scientific">Thermomonospora curvata (strain ATCC 19995 / DSM 43183 / JCM 3096 / KCTC 9072 / NBRC 15933 / NCIMB 10081 / Henssen B9)</name>
    <dbReference type="NCBI Taxonomy" id="471852"/>
    <lineage>
        <taxon>Bacteria</taxon>
        <taxon>Bacillati</taxon>
        <taxon>Actinomycetota</taxon>
        <taxon>Actinomycetes</taxon>
        <taxon>Streptosporangiales</taxon>
        <taxon>Thermomonosporaceae</taxon>
        <taxon>Thermomonospora</taxon>
    </lineage>
</organism>
<evidence type="ECO:0000256" key="9">
    <source>
        <dbReference type="RuleBase" id="RU000320"/>
    </source>
</evidence>
<name>D1A653_THECD</name>
<dbReference type="InterPro" id="IPR050616">
    <property type="entry name" value="CPA3_Na-H_Antiporter_A"/>
</dbReference>
<keyword evidence="8 11" id="KW-0472">Membrane</keyword>
<keyword evidence="2" id="KW-0813">Transport</keyword>
<keyword evidence="5 9" id="KW-0812">Transmembrane</keyword>
<dbReference type="PANTHER" id="PTHR43373:SF1">
    <property type="entry name" value="NA(+)_H(+) ANTIPORTER SUBUNIT A"/>
    <property type="match status" value="1"/>
</dbReference>